<evidence type="ECO:0000313" key="4">
    <source>
        <dbReference type="EMBL" id="GAA4942286.1"/>
    </source>
</evidence>
<dbReference type="EMBL" id="BAABIK010000013">
    <property type="protein sequence ID" value="GAA4942286.1"/>
    <property type="molecule type" value="Genomic_DNA"/>
</dbReference>
<dbReference type="Pfam" id="PF14451">
    <property type="entry name" value="Ub-Mut7C"/>
    <property type="match status" value="1"/>
</dbReference>
<dbReference type="InterPro" id="IPR002782">
    <property type="entry name" value="Mut7-C_RNAse_dom"/>
</dbReference>
<protein>
    <submittedName>
        <fullName evidence="4">Mut7-C RNAse domain-containing protein</fullName>
    </submittedName>
</protein>
<feature type="domain" description="Ubiquitin Mut7-C" evidence="3">
    <location>
        <begin position="8"/>
        <end position="85"/>
    </location>
</feature>
<reference evidence="5" key="1">
    <citation type="journal article" date="2019" name="Int. J. Syst. Evol. Microbiol.">
        <title>The Global Catalogue of Microorganisms (GCM) 10K type strain sequencing project: providing services to taxonomists for standard genome sequencing and annotation.</title>
        <authorList>
            <consortium name="The Broad Institute Genomics Platform"/>
            <consortium name="The Broad Institute Genome Sequencing Center for Infectious Disease"/>
            <person name="Wu L."/>
            <person name="Ma J."/>
        </authorList>
    </citation>
    <scope>NUCLEOTIDE SEQUENCE [LARGE SCALE GENOMIC DNA]</scope>
    <source>
        <strain evidence="5">JCM 18123</strain>
    </source>
</reference>
<accession>A0ABP9GPT4</accession>
<comment type="caution">
    <text evidence="4">The sequence shown here is derived from an EMBL/GenBank/DDBJ whole genome shotgun (WGS) entry which is preliminary data.</text>
</comment>
<dbReference type="InterPro" id="IPR027798">
    <property type="entry name" value="Ub_Mut7C"/>
</dbReference>
<organism evidence="4 5">
    <name type="scientific">Streptomonospora halophila</name>
    <dbReference type="NCBI Taxonomy" id="427369"/>
    <lineage>
        <taxon>Bacteria</taxon>
        <taxon>Bacillati</taxon>
        <taxon>Actinomycetota</taxon>
        <taxon>Actinomycetes</taxon>
        <taxon>Streptosporangiales</taxon>
        <taxon>Nocardiopsidaceae</taxon>
        <taxon>Streptomonospora</taxon>
    </lineage>
</organism>
<dbReference type="Pfam" id="PF01927">
    <property type="entry name" value="Mut7-C"/>
    <property type="match status" value="1"/>
</dbReference>
<evidence type="ECO:0000259" key="3">
    <source>
        <dbReference type="Pfam" id="PF14451"/>
    </source>
</evidence>
<keyword evidence="5" id="KW-1185">Reference proteome</keyword>
<name>A0ABP9GPT4_9ACTN</name>
<evidence type="ECO:0000256" key="1">
    <source>
        <dbReference type="SAM" id="MobiDB-lite"/>
    </source>
</evidence>
<dbReference type="RefSeq" id="WP_345556764.1">
    <property type="nucleotide sequence ID" value="NZ_BAABIK010000013.1"/>
</dbReference>
<dbReference type="PANTHER" id="PTHR39081:SF1">
    <property type="entry name" value="MUT7-C RNASE DOMAIN-CONTAINING PROTEIN"/>
    <property type="match status" value="1"/>
</dbReference>
<proteinExistence type="predicted"/>
<gene>
    <name evidence="4" type="ORF">GCM10023224_25790</name>
</gene>
<evidence type="ECO:0000313" key="5">
    <source>
        <dbReference type="Proteomes" id="UP001499993"/>
    </source>
</evidence>
<sequence>MARDDRPQVLLRFADGLRFLLPSRHRSAEVRVDRDPTATLGHLVQSTGVPLTEVGGLLADGCPVGPGHRPGPGQTADVLPVERPQRLPASPPRFLLDVHLGALARRLRLVGVDTGYGNDLDDDTLVAMANRQRRALLTQDRRLLHRRALEAAAFVRGHGPDDQLRDVLDRFAPPLAPWSRCTACNGPLVPAAKEAVEHLLEPGTRRTYADFARCRECGRVYWPGAHHARLAAIVETAREAVAAAGGRDGGRSAPAGGGAARRSARP</sequence>
<dbReference type="Proteomes" id="UP001499993">
    <property type="component" value="Unassembled WGS sequence"/>
</dbReference>
<feature type="domain" description="Mut7-C RNAse" evidence="2">
    <location>
        <begin position="92"/>
        <end position="233"/>
    </location>
</feature>
<feature type="region of interest" description="Disordered" evidence="1">
    <location>
        <begin position="244"/>
        <end position="266"/>
    </location>
</feature>
<evidence type="ECO:0000259" key="2">
    <source>
        <dbReference type="Pfam" id="PF01927"/>
    </source>
</evidence>
<dbReference type="PANTHER" id="PTHR39081">
    <property type="entry name" value="MUT7-C DOMAIN-CONTAINING PROTEIN"/>
    <property type="match status" value="1"/>
</dbReference>